<dbReference type="InterPro" id="IPR033121">
    <property type="entry name" value="PEPTIDASE_A1"/>
</dbReference>
<dbReference type="InterPro" id="IPR021109">
    <property type="entry name" value="Peptidase_aspartic_dom_sf"/>
</dbReference>
<sequence length="149" mass="16904">MIRLTQGHNYAIVQIGQQKSFRMMFDTSTSFWWVQSDTVLLSHKVGGTRYEKHTQTRVFRETFEQTLEHRQTIMTGNIVEDNFIIGEAKCKGLPFVEVIGTSEPMSMDNVYDGVIGMGNPSGSSFPSLVNLMLKYGRIESGVFTFRFCG</sequence>
<evidence type="ECO:0000313" key="2">
    <source>
        <dbReference type="EMBL" id="OON15304.1"/>
    </source>
</evidence>
<evidence type="ECO:0000313" key="3">
    <source>
        <dbReference type="Proteomes" id="UP000243686"/>
    </source>
</evidence>
<dbReference type="AlphaFoldDB" id="A0A1S8WLJ3"/>
<evidence type="ECO:0000259" key="1">
    <source>
        <dbReference type="PROSITE" id="PS51767"/>
    </source>
</evidence>
<dbReference type="EMBL" id="KV905913">
    <property type="protein sequence ID" value="OON15304.1"/>
    <property type="molecule type" value="Genomic_DNA"/>
</dbReference>
<organism evidence="2 3">
    <name type="scientific">Opisthorchis viverrini</name>
    <name type="common">Southeast Asian liver fluke</name>
    <dbReference type="NCBI Taxonomy" id="6198"/>
    <lineage>
        <taxon>Eukaryota</taxon>
        <taxon>Metazoa</taxon>
        <taxon>Spiralia</taxon>
        <taxon>Lophotrochozoa</taxon>
        <taxon>Platyhelminthes</taxon>
        <taxon>Trematoda</taxon>
        <taxon>Digenea</taxon>
        <taxon>Opisthorchiida</taxon>
        <taxon>Opisthorchiata</taxon>
        <taxon>Opisthorchiidae</taxon>
        <taxon>Opisthorchis</taxon>
    </lineage>
</organism>
<accession>A0A1S8WLJ3</accession>
<dbReference type="Pfam" id="PF00026">
    <property type="entry name" value="Asp"/>
    <property type="match status" value="1"/>
</dbReference>
<reference evidence="2 3" key="1">
    <citation type="submission" date="2015-03" db="EMBL/GenBank/DDBJ databases">
        <title>Draft genome of the nematode, Opisthorchis viverrini.</title>
        <authorList>
            <person name="Mitreva M."/>
        </authorList>
    </citation>
    <scope>NUCLEOTIDE SEQUENCE [LARGE SCALE GENOMIC DNA]</scope>
    <source>
        <strain evidence="2">Khon Kaen</strain>
    </source>
</reference>
<dbReference type="Proteomes" id="UP000243686">
    <property type="component" value="Unassembled WGS sequence"/>
</dbReference>
<proteinExistence type="predicted"/>
<feature type="domain" description="Peptidase A1" evidence="1">
    <location>
        <begin position="9"/>
        <end position="149"/>
    </location>
</feature>
<protein>
    <recommendedName>
        <fullName evidence="1">Peptidase A1 domain-containing protein</fullName>
    </recommendedName>
</protein>
<keyword evidence="3" id="KW-1185">Reference proteome</keyword>
<gene>
    <name evidence="2" type="ORF">X801_08896</name>
</gene>
<dbReference type="SUPFAM" id="SSF50630">
    <property type="entry name" value="Acid proteases"/>
    <property type="match status" value="1"/>
</dbReference>
<dbReference type="PROSITE" id="PS51767">
    <property type="entry name" value="PEPTIDASE_A1"/>
    <property type="match status" value="1"/>
</dbReference>
<dbReference type="Gene3D" id="2.40.70.10">
    <property type="entry name" value="Acid Proteases"/>
    <property type="match status" value="1"/>
</dbReference>
<name>A0A1S8WLJ3_OPIVI</name>